<keyword evidence="10" id="KW-0505">Motor protein</keyword>
<dbReference type="OMA" id="NFEPFWH"/>
<evidence type="ECO:0000313" key="12">
    <source>
        <dbReference type="Proteomes" id="UP000654075"/>
    </source>
</evidence>
<keyword evidence="10" id="KW-0243">Dynein</keyword>
<keyword evidence="7" id="KW-0653">Protein transport</keyword>
<name>A0A813FD47_POLGL</name>
<evidence type="ECO:0000256" key="4">
    <source>
        <dbReference type="ARBA" id="ARBA00022490"/>
    </source>
</evidence>
<dbReference type="SUPFAM" id="SSF54648">
    <property type="entry name" value="DLC"/>
    <property type="match status" value="1"/>
</dbReference>
<dbReference type="InterPro" id="IPR037177">
    <property type="entry name" value="DLC_sf"/>
</dbReference>
<reference evidence="11" key="1">
    <citation type="submission" date="2021-02" db="EMBL/GenBank/DDBJ databases">
        <authorList>
            <person name="Dougan E. K."/>
            <person name="Rhodes N."/>
            <person name="Thang M."/>
            <person name="Chan C."/>
        </authorList>
    </citation>
    <scope>NUCLEOTIDE SEQUENCE</scope>
</reference>
<evidence type="ECO:0000256" key="10">
    <source>
        <dbReference type="RuleBase" id="RU365010"/>
    </source>
</evidence>
<evidence type="ECO:0000313" key="11">
    <source>
        <dbReference type="EMBL" id="CAE8610404.1"/>
    </source>
</evidence>
<dbReference type="GO" id="GO:0051028">
    <property type="term" value="P:mRNA transport"/>
    <property type="evidence" value="ECO:0007669"/>
    <property type="project" value="UniProtKB-KW"/>
</dbReference>
<comment type="similarity">
    <text evidence="10">Belongs to the dynein light chain family.</text>
</comment>
<proteinExistence type="inferred from homology"/>
<evidence type="ECO:0000256" key="8">
    <source>
        <dbReference type="ARBA" id="ARBA00023212"/>
    </source>
</evidence>
<gene>
    <name evidence="11" type="ORF">PGLA1383_LOCUS28229</name>
</gene>
<dbReference type="EMBL" id="CAJNNV010024657">
    <property type="protein sequence ID" value="CAE8610404.1"/>
    <property type="molecule type" value="Genomic_DNA"/>
</dbReference>
<keyword evidence="3" id="KW-0813">Transport</keyword>
<accession>A0A813FD47</accession>
<dbReference type="GO" id="GO:0007017">
    <property type="term" value="P:microtubule-based process"/>
    <property type="evidence" value="ECO:0007669"/>
    <property type="project" value="InterPro"/>
</dbReference>
<dbReference type="SMART" id="SM01375">
    <property type="entry name" value="Dynein_light"/>
    <property type="match status" value="1"/>
</dbReference>
<dbReference type="GO" id="GO:0045505">
    <property type="term" value="F:dynein intermediate chain binding"/>
    <property type="evidence" value="ECO:0007669"/>
    <property type="project" value="TreeGrafter"/>
</dbReference>
<dbReference type="GO" id="GO:0005868">
    <property type="term" value="C:cytoplasmic dynein complex"/>
    <property type="evidence" value="ECO:0007669"/>
    <property type="project" value="TreeGrafter"/>
</dbReference>
<keyword evidence="6" id="KW-0509">mRNA transport</keyword>
<evidence type="ECO:0000256" key="1">
    <source>
        <dbReference type="ARBA" id="ARBA00004123"/>
    </source>
</evidence>
<keyword evidence="4 10" id="KW-0963">Cytoplasm</keyword>
<keyword evidence="8 10" id="KW-0206">Cytoskeleton</keyword>
<dbReference type="GO" id="GO:0005874">
    <property type="term" value="C:microtubule"/>
    <property type="evidence" value="ECO:0007669"/>
    <property type="project" value="UniProtKB-KW"/>
</dbReference>
<protein>
    <recommendedName>
        <fullName evidence="10">Dynein light chain</fullName>
    </recommendedName>
</protein>
<organism evidence="11 12">
    <name type="scientific">Polarella glacialis</name>
    <name type="common">Dinoflagellate</name>
    <dbReference type="NCBI Taxonomy" id="89957"/>
    <lineage>
        <taxon>Eukaryota</taxon>
        <taxon>Sar</taxon>
        <taxon>Alveolata</taxon>
        <taxon>Dinophyceae</taxon>
        <taxon>Suessiales</taxon>
        <taxon>Suessiaceae</taxon>
        <taxon>Polarella</taxon>
    </lineage>
</organism>
<dbReference type="Pfam" id="PF01221">
    <property type="entry name" value="Dynein_light"/>
    <property type="match status" value="1"/>
</dbReference>
<evidence type="ECO:0000256" key="3">
    <source>
        <dbReference type="ARBA" id="ARBA00022448"/>
    </source>
</evidence>
<sequence length="132" mass="15258">MPAWALLGRETFGATAGWRLRTCDMAQNASEEKVAEEYKSLWGARILWPPDLPDDMLEDAVKTSLAALEEFGKNEAQGPKISEKIKKAFDEKYKPYWHVTVGKNFGCHTVHEKQRFVYFYVDQFAFMIYKAQ</sequence>
<dbReference type="FunFam" id="3.30.740.10:FF:000005">
    <property type="entry name" value="Dynein light chain"/>
    <property type="match status" value="1"/>
</dbReference>
<comment type="subcellular location">
    <subcellularLocation>
        <location evidence="2 10">Cytoplasm</location>
        <location evidence="2 10">Cytoskeleton</location>
    </subcellularLocation>
    <subcellularLocation>
        <location evidence="1">Nucleus</location>
    </subcellularLocation>
</comment>
<comment type="caution">
    <text evidence="11">The sequence shown here is derived from an EMBL/GenBank/DDBJ whole genome shotgun (WGS) entry which is preliminary data.</text>
</comment>
<dbReference type="PANTHER" id="PTHR11886">
    <property type="entry name" value="DYNEIN LIGHT CHAIN"/>
    <property type="match status" value="1"/>
</dbReference>
<dbReference type="AlphaFoldDB" id="A0A813FD47"/>
<evidence type="ECO:0000256" key="6">
    <source>
        <dbReference type="ARBA" id="ARBA00022816"/>
    </source>
</evidence>
<dbReference type="PANTHER" id="PTHR11886:SF35">
    <property type="entry name" value="DYNEIN LIGHT CHAIN"/>
    <property type="match status" value="1"/>
</dbReference>
<dbReference type="Gene3D" id="3.30.740.10">
    <property type="entry name" value="Protein Inhibitor Of Neuronal Nitric Oxide Synthase"/>
    <property type="match status" value="1"/>
</dbReference>
<keyword evidence="12" id="KW-1185">Reference proteome</keyword>
<dbReference type="GO" id="GO:0015031">
    <property type="term" value="P:protein transport"/>
    <property type="evidence" value="ECO:0007669"/>
    <property type="project" value="UniProtKB-KW"/>
</dbReference>
<evidence type="ECO:0000256" key="2">
    <source>
        <dbReference type="ARBA" id="ARBA00004245"/>
    </source>
</evidence>
<dbReference type="Proteomes" id="UP000654075">
    <property type="component" value="Unassembled WGS sequence"/>
</dbReference>
<dbReference type="OrthoDB" id="10033309at2759"/>
<keyword evidence="5 10" id="KW-0493">Microtubule</keyword>
<evidence type="ECO:0000256" key="5">
    <source>
        <dbReference type="ARBA" id="ARBA00022701"/>
    </source>
</evidence>
<evidence type="ECO:0000256" key="7">
    <source>
        <dbReference type="ARBA" id="ARBA00022927"/>
    </source>
</evidence>
<keyword evidence="9" id="KW-0539">Nucleus</keyword>
<dbReference type="InterPro" id="IPR001372">
    <property type="entry name" value="Dynein_light_chain_typ-1/2"/>
</dbReference>
<dbReference type="GO" id="GO:0005634">
    <property type="term" value="C:nucleus"/>
    <property type="evidence" value="ECO:0007669"/>
    <property type="project" value="UniProtKB-SubCell"/>
</dbReference>
<evidence type="ECO:0000256" key="9">
    <source>
        <dbReference type="ARBA" id="ARBA00023242"/>
    </source>
</evidence>